<accession>A0A0C3EVM1</accession>
<dbReference type="Gene3D" id="1.10.443.10">
    <property type="entry name" value="Intergrase catalytic core"/>
    <property type="match status" value="1"/>
</dbReference>
<dbReference type="GO" id="GO:0015074">
    <property type="term" value="P:DNA integration"/>
    <property type="evidence" value="ECO:0007669"/>
    <property type="project" value="InterPro"/>
</dbReference>
<dbReference type="PANTHER" id="PTHR34605:SF3">
    <property type="entry name" value="P CELL-TYPE AGGLUTINATION PROTEIN MAP4-LIKE-RELATED"/>
    <property type="match status" value="1"/>
</dbReference>
<dbReference type="InterPro" id="IPR052925">
    <property type="entry name" value="Phage_Integrase-like_Recomb"/>
</dbReference>
<dbReference type="InParanoid" id="A0A0C3EVM1"/>
<dbReference type="PANTHER" id="PTHR34605">
    <property type="entry name" value="PHAGE_INTEGRASE DOMAIN-CONTAINING PROTEIN"/>
    <property type="match status" value="1"/>
</dbReference>
<dbReference type="HOGENOM" id="CLU_003292_1_2_1"/>
<dbReference type="SUPFAM" id="SSF56349">
    <property type="entry name" value="DNA breaking-rejoining enzymes"/>
    <property type="match status" value="1"/>
</dbReference>
<reference evidence="2 3" key="1">
    <citation type="submission" date="2014-04" db="EMBL/GenBank/DDBJ databases">
        <authorList>
            <consortium name="DOE Joint Genome Institute"/>
            <person name="Kuo A."/>
            <person name="Tarkka M."/>
            <person name="Buscot F."/>
            <person name="Kohler A."/>
            <person name="Nagy L.G."/>
            <person name="Floudas D."/>
            <person name="Copeland A."/>
            <person name="Barry K.W."/>
            <person name="Cichocki N."/>
            <person name="Veneault-Fourrey C."/>
            <person name="LaButti K."/>
            <person name="Lindquist E.A."/>
            <person name="Lipzen A."/>
            <person name="Lundell T."/>
            <person name="Morin E."/>
            <person name="Murat C."/>
            <person name="Sun H."/>
            <person name="Tunlid A."/>
            <person name="Henrissat B."/>
            <person name="Grigoriev I.V."/>
            <person name="Hibbett D.S."/>
            <person name="Martin F."/>
            <person name="Nordberg H.P."/>
            <person name="Cantor M.N."/>
            <person name="Hua S.X."/>
        </authorList>
    </citation>
    <scope>NUCLEOTIDE SEQUENCE [LARGE SCALE GENOMIC DNA]</scope>
    <source>
        <strain evidence="2 3">F 1598</strain>
    </source>
</reference>
<gene>
    <name evidence="2" type="ORF">PILCRDRAFT_16480</name>
</gene>
<dbReference type="AlphaFoldDB" id="A0A0C3EVM1"/>
<evidence type="ECO:0008006" key="4">
    <source>
        <dbReference type="Google" id="ProtNLM"/>
    </source>
</evidence>
<keyword evidence="3" id="KW-1185">Reference proteome</keyword>
<dbReference type="GO" id="GO:0003677">
    <property type="term" value="F:DNA binding"/>
    <property type="evidence" value="ECO:0007669"/>
    <property type="project" value="InterPro"/>
</dbReference>
<dbReference type="STRING" id="765440.A0A0C3EVM1"/>
<keyword evidence="1" id="KW-0233">DNA recombination</keyword>
<dbReference type="Proteomes" id="UP000054166">
    <property type="component" value="Unassembled WGS sequence"/>
</dbReference>
<dbReference type="InterPro" id="IPR011010">
    <property type="entry name" value="DNA_brk_join_enz"/>
</dbReference>
<dbReference type="EMBL" id="KN833168">
    <property type="protein sequence ID" value="KIM72054.1"/>
    <property type="molecule type" value="Genomic_DNA"/>
</dbReference>
<name>A0A0C3EVM1_PILCF</name>
<dbReference type="InterPro" id="IPR013762">
    <property type="entry name" value="Integrase-like_cat_sf"/>
</dbReference>
<reference evidence="3" key="2">
    <citation type="submission" date="2015-01" db="EMBL/GenBank/DDBJ databases">
        <title>Evolutionary Origins and Diversification of the Mycorrhizal Mutualists.</title>
        <authorList>
            <consortium name="DOE Joint Genome Institute"/>
            <consortium name="Mycorrhizal Genomics Consortium"/>
            <person name="Kohler A."/>
            <person name="Kuo A."/>
            <person name="Nagy L.G."/>
            <person name="Floudas D."/>
            <person name="Copeland A."/>
            <person name="Barry K.W."/>
            <person name="Cichocki N."/>
            <person name="Veneault-Fourrey C."/>
            <person name="LaButti K."/>
            <person name="Lindquist E.A."/>
            <person name="Lipzen A."/>
            <person name="Lundell T."/>
            <person name="Morin E."/>
            <person name="Murat C."/>
            <person name="Riley R."/>
            <person name="Ohm R."/>
            <person name="Sun H."/>
            <person name="Tunlid A."/>
            <person name="Henrissat B."/>
            <person name="Grigoriev I.V."/>
            <person name="Hibbett D.S."/>
            <person name="Martin F."/>
        </authorList>
    </citation>
    <scope>NUCLEOTIDE SEQUENCE [LARGE SCALE GENOMIC DNA]</scope>
    <source>
        <strain evidence="3">F 1598</strain>
    </source>
</reference>
<sequence length="199" mass="22367">MSFNLSDPFEACVWAMALCAFWGMMRFGEVSVVSRNTFDKAKHLTQKDAHFGFDLDRKPYAHLDLPSSKTARPGEIQSVFLVPQEDLYPLEALHNLARVVPAGPDDPLFSWRDRCGDIQPMVKSKAINHINSVIIAWGWGATFGHSFRIGGASYYLAQKVDSKIVRITGRWRSLTYEAYICAFEQVASRHLGGLLTQAQ</sequence>
<evidence type="ECO:0000313" key="2">
    <source>
        <dbReference type="EMBL" id="KIM72054.1"/>
    </source>
</evidence>
<evidence type="ECO:0000256" key="1">
    <source>
        <dbReference type="ARBA" id="ARBA00023172"/>
    </source>
</evidence>
<protein>
    <recommendedName>
        <fullName evidence="4">Tyr recombinase domain-containing protein</fullName>
    </recommendedName>
</protein>
<organism evidence="2 3">
    <name type="scientific">Piloderma croceum (strain F 1598)</name>
    <dbReference type="NCBI Taxonomy" id="765440"/>
    <lineage>
        <taxon>Eukaryota</taxon>
        <taxon>Fungi</taxon>
        <taxon>Dikarya</taxon>
        <taxon>Basidiomycota</taxon>
        <taxon>Agaricomycotina</taxon>
        <taxon>Agaricomycetes</taxon>
        <taxon>Agaricomycetidae</taxon>
        <taxon>Atheliales</taxon>
        <taxon>Atheliaceae</taxon>
        <taxon>Piloderma</taxon>
    </lineage>
</organism>
<evidence type="ECO:0000313" key="3">
    <source>
        <dbReference type="Proteomes" id="UP000054166"/>
    </source>
</evidence>
<proteinExistence type="predicted"/>
<dbReference type="OrthoDB" id="3254696at2759"/>
<dbReference type="GO" id="GO:0006310">
    <property type="term" value="P:DNA recombination"/>
    <property type="evidence" value="ECO:0007669"/>
    <property type="project" value="UniProtKB-KW"/>
</dbReference>